<organism evidence="2">
    <name type="scientific">uncultured Caudovirales phage</name>
    <dbReference type="NCBI Taxonomy" id="2100421"/>
    <lineage>
        <taxon>Viruses</taxon>
        <taxon>Duplodnaviria</taxon>
        <taxon>Heunggongvirae</taxon>
        <taxon>Uroviricota</taxon>
        <taxon>Caudoviricetes</taxon>
        <taxon>Peduoviridae</taxon>
        <taxon>Maltschvirus</taxon>
        <taxon>Maltschvirus maltsch</taxon>
    </lineage>
</organism>
<sequence length="160" mass="18034">MAFLTVNHNDANNQNNGKFPPIAEGTYEAIIKEAELAKSKSGNDMIKVTLVIRDDVKQSHQKRKVWDYLVDTEKTKWKFNQVAKAIGMTDGAKVSTIAEFAKAILFQSVRIEIKHEEDNYTGETEIKERIARYTESEQERAGSDPFTAPNIPASNNSLPF</sequence>
<accession>A0A6J5MBI5</accession>
<evidence type="ECO:0000256" key="1">
    <source>
        <dbReference type="SAM" id="MobiDB-lite"/>
    </source>
</evidence>
<reference evidence="2" key="1">
    <citation type="submission" date="2020-04" db="EMBL/GenBank/DDBJ databases">
        <authorList>
            <person name="Chiriac C."/>
            <person name="Salcher M."/>
            <person name="Ghai R."/>
            <person name="Kavagutti S V."/>
        </authorList>
    </citation>
    <scope>NUCLEOTIDE SEQUENCE</scope>
</reference>
<feature type="region of interest" description="Disordered" evidence="1">
    <location>
        <begin position="134"/>
        <end position="160"/>
    </location>
</feature>
<gene>
    <name evidence="2" type="ORF">UFOVP453_13</name>
</gene>
<dbReference type="EMBL" id="LR796426">
    <property type="protein sequence ID" value="CAB4143968.1"/>
    <property type="molecule type" value="Genomic_DNA"/>
</dbReference>
<evidence type="ECO:0000313" key="2">
    <source>
        <dbReference type="EMBL" id="CAB4143968.1"/>
    </source>
</evidence>
<evidence type="ECO:0008006" key="3">
    <source>
        <dbReference type="Google" id="ProtNLM"/>
    </source>
</evidence>
<dbReference type="InterPro" id="IPR007731">
    <property type="entry name" value="DUF669"/>
</dbReference>
<dbReference type="Pfam" id="PF05037">
    <property type="entry name" value="DUF669"/>
    <property type="match status" value="1"/>
</dbReference>
<protein>
    <recommendedName>
        <fullName evidence="3">DUF669 domain-containing protein</fullName>
    </recommendedName>
</protein>
<proteinExistence type="predicted"/>
<name>A0A6J5MBI5_9CAUD</name>